<dbReference type="Pfam" id="PF19418">
    <property type="entry name" value="DEPDC5_CTD"/>
    <property type="match status" value="1"/>
</dbReference>
<evidence type="ECO:0000256" key="1">
    <source>
        <dbReference type="SAM" id="MobiDB-lite"/>
    </source>
</evidence>
<dbReference type="SMART" id="SM00049">
    <property type="entry name" value="DEP"/>
    <property type="match status" value="1"/>
</dbReference>
<reference evidence="4" key="2">
    <citation type="submission" date="2025-08" db="UniProtKB">
        <authorList>
            <consortium name="RefSeq"/>
        </authorList>
    </citation>
    <scope>IDENTIFICATION</scope>
</reference>
<proteinExistence type="predicted"/>
<feature type="domain" description="DEP" evidence="2">
    <location>
        <begin position="891"/>
        <end position="951"/>
    </location>
</feature>
<dbReference type="PANTHER" id="PTHR13179">
    <property type="entry name" value="DEP DOMAIN CONTAINING PROTEIN 5"/>
    <property type="match status" value="1"/>
</dbReference>
<feature type="compositionally biased region" description="Low complexity" evidence="1">
    <location>
        <begin position="1187"/>
        <end position="1206"/>
    </location>
</feature>
<sequence>MFHIMIQMSAEMWTFDFHGDLYFEKAIMGFLQDLFNKWKDKDMNCYHQVVIVLFSRTYFDAKSIDEFPKEKHNEFMYSADGRLCKDFYKIILQSEKQDNLKNVILDLKRSFNGYLHYVDCQQQLMHSKGEKLPKGLGYNSYAAEGNLLEAINLSLNVFEKQYIDRNLEETNCTTLIISPSTGVFEVAENLANITEKRLIENAVGVDMVCLAEQPLHSVPLLKYRSSSKLETGNSYTVPQWINLSYYSRHYKSSVFVPRIQVPHRLSDEIVLQWPASCNHVDEDFEYDQSVFNYSKKHHSKNYNLQKVSPTTNSNRRQNNYTTLNAIQSSPEILQSTKKLSLQESGPIHFLHRSISEDVNQKEERHGSFNDVKFLTIYAKENTNDCSHFPFKSILISKKGTINPFKPHHMANVMTLFKFRWMHAFPLNLKSWEHYPNVLLNLDMEKKVSNLEIEEVLPTKSDSSFASSAASDDVIETDHRDNNKKCSQDSIKGLSKSNDLNELKAKKSLDNKLSDDWAFTKSSGVDWKSLCMPAILPLTIDCFPDENDLKKQYSEYHYTLVIEEDNDQTNNDSEKVAKLVGRFDRNAMPPEKKFMEMISQRLTQGFQFVTNHNIKRILKLTENACHPVIFDAKKECILSLGRSIHRLKLTNSQVQVTRYLLCDSEQCNPIPYKYNLWPPSYNFDHYACELSEFQFKSSDRYNWNNLDEYICETEKECVENKKSGELSEGMLYFRTRFLLLPVRQVPLSTSIQTENIVMQQIEGFIRFIETLNKIKRGTYNKDLFYCRHQNPATTPVRKVSYDHSKEIKQFITPTSIDRKDRLRESPSIIDLQENHFKDDLNSNSPASPAISHGDSDNCLSVNSPLVDIKKAMLNQSSGLYFLSTKDQYLRNNTFISAEAVAWMIKSVVGCNSQKQAVALGQQLLVANHIRHASGSATQNFVDGFFLFFIIDDKKEGETENKFWFGGVHKTDEELLMSYSFKWLEVSVTTDQYDLYSAPFLMKDFNSMEQFKKSTSLYKTMEYNLDGNERSEWCTIDYHGDYHPYNIAYAIELNWMVATGCIIAELVQKLSHKATSCGVHIVPAPMCAFPSKAMKDKRNPFRRSAFIRLNVDCLLKEGQKELFEEYPLESRSKRMLMFQQAILRRFDFLRDLPKSDLTDMKLAYQYIHSSGSVLIKINDFMMTPDVKITSSTPNSSSNATSGISTSNTKSPYGKKRKSKDDMCVKTDHKFDETESERKEYGYFWVYNYALSKKWRSSYTGDVASSLKFAAEVSDFCFNKDDQLLEFWKTMVKTFDEEAIKPEHYNCKCCPSTFAH</sequence>
<dbReference type="InterPro" id="IPR036390">
    <property type="entry name" value="WH_DNA-bd_sf"/>
</dbReference>
<protein>
    <submittedName>
        <fullName evidence="4">GATOR1 complex protein DEPDC5 isoform X4</fullName>
    </submittedName>
</protein>
<dbReference type="RefSeq" id="XP_065647418.1">
    <property type="nucleotide sequence ID" value="XM_065791346.1"/>
</dbReference>
<evidence type="ECO:0000259" key="2">
    <source>
        <dbReference type="PROSITE" id="PS50186"/>
    </source>
</evidence>
<organism evidence="3 4">
    <name type="scientific">Hydra vulgaris</name>
    <name type="common">Hydra</name>
    <name type="synonym">Hydra attenuata</name>
    <dbReference type="NCBI Taxonomy" id="6087"/>
    <lineage>
        <taxon>Eukaryota</taxon>
        <taxon>Metazoa</taxon>
        <taxon>Cnidaria</taxon>
        <taxon>Hydrozoa</taxon>
        <taxon>Hydroidolina</taxon>
        <taxon>Anthoathecata</taxon>
        <taxon>Aplanulata</taxon>
        <taxon>Hydridae</taxon>
        <taxon>Hydra</taxon>
    </lineage>
</organism>
<evidence type="ECO:0000313" key="4">
    <source>
        <dbReference type="RefSeq" id="XP_065647418.1"/>
    </source>
</evidence>
<dbReference type="InterPro" id="IPR027244">
    <property type="entry name" value="IML1"/>
</dbReference>
<keyword evidence="3" id="KW-1185">Reference proteome</keyword>
<dbReference type="InterPro" id="IPR045838">
    <property type="entry name" value="DEPDC5_CTD"/>
</dbReference>
<dbReference type="InterPro" id="IPR000591">
    <property type="entry name" value="DEP_dom"/>
</dbReference>
<dbReference type="Pfam" id="PF12257">
    <property type="entry name" value="IML1"/>
    <property type="match status" value="1"/>
</dbReference>
<feature type="region of interest" description="Disordered" evidence="1">
    <location>
        <begin position="1187"/>
        <end position="1216"/>
    </location>
</feature>
<name>A0ABM4BEL8_HYDVU</name>
<reference evidence="3" key="1">
    <citation type="submission" date="2025-05" db="UniProtKB">
        <authorList>
            <consortium name="RefSeq"/>
        </authorList>
    </citation>
    <scope>NUCLEOTIDE SEQUENCE [LARGE SCALE GENOMIC DNA]</scope>
</reference>
<dbReference type="Gene3D" id="1.10.10.10">
    <property type="entry name" value="Winged helix-like DNA-binding domain superfamily/Winged helix DNA-binding domain"/>
    <property type="match status" value="1"/>
</dbReference>
<dbReference type="GeneID" id="100197913"/>
<dbReference type="Proteomes" id="UP001652625">
    <property type="component" value="Chromosome 02"/>
</dbReference>
<dbReference type="PANTHER" id="PTHR13179:SF8">
    <property type="entry name" value="GATOR COMPLEX PROTEIN DEPDC5"/>
    <property type="match status" value="1"/>
</dbReference>
<evidence type="ECO:0000313" key="3">
    <source>
        <dbReference type="Proteomes" id="UP001652625"/>
    </source>
</evidence>
<dbReference type="InterPro" id="IPR036388">
    <property type="entry name" value="WH-like_DNA-bd_sf"/>
</dbReference>
<dbReference type="PROSITE" id="PS50186">
    <property type="entry name" value="DEP"/>
    <property type="match status" value="1"/>
</dbReference>
<dbReference type="InterPro" id="IPR048255">
    <property type="entry name" value="IML1_N"/>
</dbReference>
<accession>A0ABM4BEL8</accession>
<dbReference type="SUPFAM" id="SSF46785">
    <property type="entry name" value="Winged helix' DNA-binding domain"/>
    <property type="match status" value="1"/>
</dbReference>
<gene>
    <name evidence="4" type="primary">LOC100197913</name>
</gene>